<dbReference type="SUPFAM" id="SSF47923">
    <property type="entry name" value="Ypt/Rab-GAP domain of gyp1p"/>
    <property type="match status" value="2"/>
</dbReference>
<dbReference type="InterPro" id="IPR050302">
    <property type="entry name" value="Rab_GAP_TBC_domain"/>
</dbReference>
<feature type="region of interest" description="Disordered" evidence="1">
    <location>
        <begin position="613"/>
        <end position="633"/>
    </location>
</feature>
<evidence type="ECO:0000259" key="2">
    <source>
        <dbReference type="PROSITE" id="PS50086"/>
    </source>
</evidence>
<protein>
    <recommendedName>
        <fullName evidence="2">Rab-GAP TBC domain-containing protein</fullName>
    </recommendedName>
</protein>
<organism evidence="3 4">
    <name type="scientific">Tetradesmus obliquus</name>
    <name type="common">Green alga</name>
    <name type="synonym">Acutodesmus obliquus</name>
    <dbReference type="NCBI Taxonomy" id="3088"/>
    <lineage>
        <taxon>Eukaryota</taxon>
        <taxon>Viridiplantae</taxon>
        <taxon>Chlorophyta</taxon>
        <taxon>core chlorophytes</taxon>
        <taxon>Chlorophyceae</taxon>
        <taxon>CS clade</taxon>
        <taxon>Sphaeropleales</taxon>
        <taxon>Scenedesmaceae</taxon>
        <taxon>Tetradesmus</taxon>
    </lineage>
</organism>
<dbReference type="PANTHER" id="PTHR47219:SF20">
    <property type="entry name" value="TBC1 DOMAIN FAMILY MEMBER 2B"/>
    <property type="match status" value="1"/>
</dbReference>
<feature type="domain" description="Rab-GAP TBC" evidence="2">
    <location>
        <begin position="36"/>
        <end position="227"/>
    </location>
</feature>
<gene>
    <name evidence="3" type="ORF">OEZ85_008371</name>
</gene>
<dbReference type="Proteomes" id="UP001244341">
    <property type="component" value="Chromosome 1b"/>
</dbReference>
<sequence length="729" mass="77447">MQADGISRRSEGMWVAFIGDNKLPPEGKLKDMIRKGVPPTLRPWVWMEVSGAAAKKAAVKSSNYFTNMALAGERSPFLKEIDQDIAHTFPSHRWLHEADGQAALRRVLAAYSVHNEEVGYCRPMVHIVALLLVALNRNQETAFWLLAALVEDILAPGTYDPHLMGCLVEMKALDELIAQKLPRLATHLASLEAEVSILATDWFLTLFATCMPAETVARMWDALFNEGSKVLYRTALALLKSSEPALLACDNAGELLMAVRQHASTMHDRDRLMETAFEGIGGLPMAAIERYREQRSAEVEAAVRERQVVRNRQQLRDTLSSKQKGASEEEAEGIDEQVEGMKINEQLNELGKQAGVLGRQAASNLKKGFGSFMAGAKELSAKAQAEMHKRSSKGSSGGGGVHEAPPAAAGRAVGRPAAHPIAEEKATALALDDDESQLLQTQGGSLQVQRAPVPKATMRHTRVPVLLLVAGLLLIAPFANAAIQQSAAKLQSENPASVENFEFETPAVKTANPDALLTDEDIQDAEHDASAAAEDTVERSQGVWQAAKEKIASAFGTAHDAALHAGDAVADTATDAKTKASAAASDVSATAEEAAASSAARAKAAVNSAGESAAQAGQAGKERVAGTAGAGKERAGGVLGKVKEVLTGGRSAGDRAVDEHMAAERFAAEEALLAEADAVETRGEGLLDDTRDTAGKLQDKAAGVFEQAKQALKGDKTRKAKVQKVEVEL</sequence>
<dbReference type="InterPro" id="IPR035969">
    <property type="entry name" value="Rab-GAP_TBC_sf"/>
</dbReference>
<keyword evidence="4" id="KW-1185">Reference proteome</keyword>
<feature type="compositionally biased region" description="Acidic residues" evidence="1">
    <location>
        <begin position="328"/>
        <end position="338"/>
    </location>
</feature>
<dbReference type="SMART" id="SM00164">
    <property type="entry name" value="TBC"/>
    <property type="match status" value="1"/>
</dbReference>
<evidence type="ECO:0000313" key="4">
    <source>
        <dbReference type="Proteomes" id="UP001244341"/>
    </source>
</evidence>
<accession>A0ABY8TIY6</accession>
<feature type="region of interest" description="Disordered" evidence="1">
    <location>
        <begin position="314"/>
        <end position="339"/>
    </location>
</feature>
<dbReference type="PANTHER" id="PTHR47219">
    <property type="entry name" value="RAB GTPASE-ACTIVATING PROTEIN 1-LIKE"/>
    <property type="match status" value="1"/>
</dbReference>
<dbReference type="Pfam" id="PF00566">
    <property type="entry name" value="RabGAP-TBC"/>
    <property type="match status" value="1"/>
</dbReference>
<evidence type="ECO:0000313" key="3">
    <source>
        <dbReference type="EMBL" id="WIA08955.1"/>
    </source>
</evidence>
<proteinExistence type="predicted"/>
<dbReference type="Gene3D" id="1.10.8.270">
    <property type="entry name" value="putative rabgap domain of human tbc1 domain family member 14 like domains"/>
    <property type="match status" value="1"/>
</dbReference>
<feature type="compositionally biased region" description="Low complexity" evidence="1">
    <location>
        <begin position="402"/>
        <end position="417"/>
    </location>
</feature>
<dbReference type="InterPro" id="IPR000195">
    <property type="entry name" value="Rab-GAP-TBC_dom"/>
</dbReference>
<dbReference type="PROSITE" id="PS50086">
    <property type="entry name" value="TBC_RABGAP"/>
    <property type="match status" value="1"/>
</dbReference>
<dbReference type="EMBL" id="CP126208">
    <property type="protein sequence ID" value="WIA08955.1"/>
    <property type="molecule type" value="Genomic_DNA"/>
</dbReference>
<name>A0ABY8TIY6_TETOB</name>
<reference evidence="3 4" key="1">
    <citation type="submission" date="2023-05" db="EMBL/GenBank/DDBJ databases">
        <title>A 100% complete, gapless, phased diploid assembly of the Scenedesmus obliquus UTEX 3031 genome.</title>
        <authorList>
            <person name="Biondi T.C."/>
            <person name="Hanschen E.R."/>
            <person name="Kwon T."/>
            <person name="Eng W."/>
            <person name="Kruse C.P.S."/>
            <person name="Koehler S.I."/>
            <person name="Kunde Y."/>
            <person name="Gleasner C.D."/>
            <person name="You Mak K.T."/>
            <person name="Polle J."/>
            <person name="Hovde B.T."/>
            <person name="Starkenburg S.R."/>
        </authorList>
    </citation>
    <scope>NUCLEOTIDE SEQUENCE [LARGE SCALE GENOMIC DNA]</scope>
    <source>
        <strain evidence="3 4">DOE0152z</strain>
    </source>
</reference>
<dbReference type="Gene3D" id="1.10.472.80">
    <property type="entry name" value="Ypt/Rab-GAP domain of gyp1p, domain 3"/>
    <property type="match status" value="1"/>
</dbReference>
<evidence type="ECO:0000256" key="1">
    <source>
        <dbReference type="SAM" id="MobiDB-lite"/>
    </source>
</evidence>
<feature type="region of interest" description="Disordered" evidence="1">
    <location>
        <begin position="381"/>
        <end position="417"/>
    </location>
</feature>